<evidence type="ECO:0000313" key="2">
    <source>
        <dbReference type="Proteomes" id="UP001497680"/>
    </source>
</evidence>
<dbReference type="EMBL" id="MU394306">
    <property type="protein sequence ID" value="KAI6087661.1"/>
    <property type="molecule type" value="Genomic_DNA"/>
</dbReference>
<protein>
    <submittedName>
        <fullName evidence="1">Uncharacterized protein</fullName>
    </submittedName>
</protein>
<evidence type="ECO:0000313" key="1">
    <source>
        <dbReference type="EMBL" id="KAI6087661.1"/>
    </source>
</evidence>
<reference evidence="1 2" key="1">
    <citation type="journal article" date="2022" name="New Phytol.">
        <title>Ecological generalism drives hyperdiversity of secondary metabolite gene clusters in xylarialean endophytes.</title>
        <authorList>
            <person name="Franco M.E.E."/>
            <person name="Wisecaver J.H."/>
            <person name="Arnold A.E."/>
            <person name="Ju Y.M."/>
            <person name="Slot J.C."/>
            <person name="Ahrendt S."/>
            <person name="Moore L.P."/>
            <person name="Eastman K.E."/>
            <person name="Scott K."/>
            <person name="Konkel Z."/>
            <person name="Mondo S.J."/>
            <person name="Kuo A."/>
            <person name="Hayes R.D."/>
            <person name="Haridas S."/>
            <person name="Andreopoulos B."/>
            <person name="Riley R."/>
            <person name="LaButti K."/>
            <person name="Pangilinan J."/>
            <person name="Lipzen A."/>
            <person name="Amirebrahimi M."/>
            <person name="Yan J."/>
            <person name="Adam C."/>
            <person name="Keymanesh K."/>
            <person name="Ng V."/>
            <person name="Louie K."/>
            <person name="Northen T."/>
            <person name="Drula E."/>
            <person name="Henrissat B."/>
            <person name="Hsieh H.M."/>
            <person name="Youens-Clark K."/>
            <person name="Lutzoni F."/>
            <person name="Miadlikowska J."/>
            <person name="Eastwood D.C."/>
            <person name="Hamelin R.C."/>
            <person name="Grigoriev I.V."/>
            <person name="U'Ren J.M."/>
        </authorList>
    </citation>
    <scope>NUCLEOTIDE SEQUENCE [LARGE SCALE GENOMIC DNA]</scope>
    <source>
        <strain evidence="1 2">ER1909</strain>
    </source>
</reference>
<sequence length="170" mass="16345">MLGTGAAAGAWLTRAGAEGSGVKVKGDAAENAPVGAWTRTGAGPVGAGVGSNAASDRGSTAVGAVDDPKIEGTGAAEGAGPVKVNRAVVGAAGGEKNGVRVSCGGGSTSMPPETSSAAAVWLRASPNPSSIIMLFKCSQGKSSVYPSLAGSSELRLVPGFVPEPALLVSI</sequence>
<dbReference type="Proteomes" id="UP001497680">
    <property type="component" value="Unassembled WGS sequence"/>
</dbReference>
<comment type="caution">
    <text evidence="1">The sequence shown here is derived from an EMBL/GenBank/DDBJ whole genome shotgun (WGS) entry which is preliminary data.</text>
</comment>
<accession>A0ACC0D4J2</accession>
<keyword evidence="2" id="KW-1185">Reference proteome</keyword>
<proteinExistence type="predicted"/>
<organism evidence="1 2">
    <name type="scientific">Hypoxylon rubiginosum</name>
    <dbReference type="NCBI Taxonomy" id="110542"/>
    <lineage>
        <taxon>Eukaryota</taxon>
        <taxon>Fungi</taxon>
        <taxon>Dikarya</taxon>
        <taxon>Ascomycota</taxon>
        <taxon>Pezizomycotina</taxon>
        <taxon>Sordariomycetes</taxon>
        <taxon>Xylariomycetidae</taxon>
        <taxon>Xylariales</taxon>
        <taxon>Hypoxylaceae</taxon>
        <taxon>Hypoxylon</taxon>
    </lineage>
</organism>
<name>A0ACC0D4J2_9PEZI</name>
<gene>
    <name evidence="1" type="ORF">F4821DRAFT_235605</name>
</gene>